<dbReference type="InterPro" id="IPR047641">
    <property type="entry name" value="ABC_transpr_MalK/UgpC-like"/>
</dbReference>
<proteinExistence type="predicted"/>
<comment type="caution">
    <text evidence="5">The sequence shown here is derived from an EMBL/GenBank/DDBJ whole genome shotgun (WGS) entry which is preliminary data.</text>
</comment>
<dbReference type="Gene3D" id="2.40.50.100">
    <property type="match status" value="1"/>
</dbReference>
<dbReference type="GO" id="GO:0016887">
    <property type="term" value="F:ATP hydrolysis activity"/>
    <property type="evidence" value="ECO:0007669"/>
    <property type="project" value="InterPro"/>
</dbReference>
<dbReference type="PROSITE" id="PS00211">
    <property type="entry name" value="ABC_TRANSPORTER_1"/>
    <property type="match status" value="1"/>
</dbReference>
<dbReference type="InterPro" id="IPR027417">
    <property type="entry name" value="P-loop_NTPase"/>
</dbReference>
<protein>
    <submittedName>
        <fullName evidence="5">ABC transporter ATP-binding protein</fullName>
    </submittedName>
</protein>
<dbReference type="PROSITE" id="PS50893">
    <property type="entry name" value="ABC_TRANSPORTER_2"/>
    <property type="match status" value="1"/>
</dbReference>
<dbReference type="SUPFAM" id="SSF52540">
    <property type="entry name" value="P-loop containing nucleoside triphosphate hydrolases"/>
    <property type="match status" value="1"/>
</dbReference>
<evidence type="ECO:0000256" key="1">
    <source>
        <dbReference type="ARBA" id="ARBA00022448"/>
    </source>
</evidence>
<keyword evidence="2" id="KW-0547">Nucleotide-binding</keyword>
<dbReference type="InterPro" id="IPR003439">
    <property type="entry name" value="ABC_transporter-like_ATP-bd"/>
</dbReference>
<dbReference type="Gene3D" id="3.40.50.300">
    <property type="entry name" value="P-loop containing nucleotide triphosphate hydrolases"/>
    <property type="match status" value="1"/>
</dbReference>
<dbReference type="Proteomes" id="UP000885660">
    <property type="component" value="Unassembled WGS sequence"/>
</dbReference>
<dbReference type="Gene3D" id="2.40.50.140">
    <property type="entry name" value="Nucleic acid-binding proteins"/>
    <property type="match status" value="1"/>
</dbReference>
<dbReference type="SUPFAM" id="SSF50331">
    <property type="entry name" value="MOP-like"/>
    <property type="match status" value="1"/>
</dbReference>
<evidence type="ECO:0000256" key="2">
    <source>
        <dbReference type="ARBA" id="ARBA00022741"/>
    </source>
</evidence>
<dbReference type="Pfam" id="PF17912">
    <property type="entry name" value="OB_MalK"/>
    <property type="match status" value="1"/>
</dbReference>
<organism evidence="5">
    <name type="scientific">Aerophobetes bacterium</name>
    <dbReference type="NCBI Taxonomy" id="2030807"/>
    <lineage>
        <taxon>Bacteria</taxon>
        <taxon>Candidatus Aerophobota</taxon>
    </lineage>
</organism>
<keyword evidence="3 5" id="KW-0067">ATP-binding</keyword>
<accession>A0A7V0N2H0</accession>
<dbReference type="InterPro" id="IPR008995">
    <property type="entry name" value="Mo/tungstate-bd_C_term_dom"/>
</dbReference>
<dbReference type="GO" id="GO:0055052">
    <property type="term" value="C:ATP-binding cassette (ABC) transporter complex, substrate-binding subunit-containing"/>
    <property type="evidence" value="ECO:0007669"/>
    <property type="project" value="TreeGrafter"/>
</dbReference>
<dbReference type="InterPro" id="IPR017871">
    <property type="entry name" value="ABC_transporter-like_CS"/>
</dbReference>
<name>A0A7V0N2H0_UNCAE</name>
<gene>
    <name evidence="5" type="ORF">ENG47_07440</name>
</gene>
<dbReference type="GO" id="GO:0005524">
    <property type="term" value="F:ATP binding"/>
    <property type="evidence" value="ECO:0007669"/>
    <property type="project" value="UniProtKB-KW"/>
</dbReference>
<dbReference type="EMBL" id="DRBC01000453">
    <property type="protein sequence ID" value="HDN85568.1"/>
    <property type="molecule type" value="Genomic_DNA"/>
</dbReference>
<feature type="domain" description="ABC transporter" evidence="4">
    <location>
        <begin position="4"/>
        <end position="250"/>
    </location>
</feature>
<dbReference type="InterPro" id="IPR040582">
    <property type="entry name" value="OB_MalK-like"/>
</dbReference>
<dbReference type="SMART" id="SM00382">
    <property type="entry name" value="AAA"/>
    <property type="match status" value="1"/>
</dbReference>
<reference evidence="5" key="1">
    <citation type="journal article" date="2020" name="mSystems">
        <title>Genome- and Community-Level Interaction Insights into Carbon Utilization and Element Cycling Functions of Hydrothermarchaeota in Hydrothermal Sediment.</title>
        <authorList>
            <person name="Zhou Z."/>
            <person name="Liu Y."/>
            <person name="Xu W."/>
            <person name="Pan J."/>
            <person name="Luo Z.H."/>
            <person name="Li M."/>
        </authorList>
    </citation>
    <scope>NUCLEOTIDE SEQUENCE [LARGE SCALE GENOMIC DNA]</scope>
    <source>
        <strain evidence="5">HyVt-219</strain>
    </source>
</reference>
<dbReference type="Pfam" id="PF00005">
    <property type="entry name" value="ABC_tran"/>
    <property type="match status" value="1"/>
</dbReference>
<dbReference type="InterPro" id="IPR003593">
    <property type="entry name" value="AAA+_ATPase"/>
</dbReference>
<sequence length="388" mass="44307">MSSIRLEGVVKKFYPDRPLFFRKSSLSSAIFALDHVYLEIKDGETMGVIGPTGCGKTTLLKVIAGLEKIEKGKVYFGDKDVTRLRPRERGIGMVFQTYALYPHMVTRENLAFPFRLRKWPEHMIDEKIEFTANTLGVGFRELLGRMPRTLSQGQKQRVALGRCIIRNPSVFLLDEPLSSLDAKLRIKTRMEIKKILRKFSVTTVYVTHDQSEAVALSHRIAIMREGKIEQVGTFEEVYNHPVNLFVAGFVGDPSMNLLQLTLAEKRGELVMGEPVYNLKIKVPKEWERKLREKEMVGKDLVFGIRPEHIELGKNKSSNGIFTFRAKVEDREVTINNKAHLFLRIGHHRLLATLENYRYLPAPGEEADFTFSVNKGKVFNKENGLALIS</sequence>
<evidence type="ECO:0000259" key="4">
    <source>
        <dbReference type="PROSITE" id="PS50893"/>
    </source>
</evidence>
<dbReference type="AlphaFoldDB" id="A0A7V0N2H0"/>
<evidence type="ECO:0000313" key="5">
    <source>
        <dbReference type="EMBL" id="HDN85568.1"/>
    </source>
</evidence>
<keyword evidence="1" id="KW-0813">Transport</keyword>
<dbReference type="PANTHER" id="PTHR43875:SF1">
    <property type="entry name" value="OSMOPROTECTIVE COMPOUNDS UPTAKE ATP-BINDING PROTEIN GGTA"/>
    <property type="match status" value="1"/>
</dbReference>
<dbReference type="FunFam" id="3.40.50.300:FF:000042">
    <property type="entry name" value="Maltose/maltodextrin ABC transporter, ATP-binding protein"/>
    <property type="match status" value="1"/>
</dbReference>
<dbReference type="PANTHER" id="PTHR43875">
    <property type="entry name" value="MALTODEXTRIN IMPORT ATP-BINDING PROTEIN MSMX"/>
    <property type="match status" value="1"/>
</dbReference>
<evidence type="ECO:0000256" key="3">
    <source>
        <dbReference type="ARBA" id="ARBA00022840"/>
    </source>
</evidence>
<dbReference type="GO" id="GO:0140359">
    <property type="term" value="F:ABC-type transporter activity"/>
    <property type="evidence" value="ECO:0007669"/>
    <property type="project" value="UniProtKB-ARBA"/>
</dbReference>
<dbReference type="InterPro" id="IPR012340">
    <property type="entry name" value="NA-bd_OB-fold"/>
</dbReference>